<keyword evidence="1" id="KW-0813">Transport</keyword>
<keyword evidence="7" id="KW-0472">Membrane</keyword>
<feature type="transmembrane region" description="Helical" evidence="7">
    <location>
        <begin position="306"/>
        <end position="324"/>
    </location>
</feature>
<keyword evidence="5" id="KW-0408">Iron</keyword>
<evidence type="ECO:0000256" key="2">
    <source>
        <dbReference type="ARBA" id="ARBA00022485"/>
    </source>
</evidence>
<name>A0A2C8F798_9BACT</name>
<dbReference type="GO" id="GO:0005886">
    <property type="term" value="C:plasma membrane"/>
    <property type="evidence" value="ECO:0007669"/>
    <property type="project" value="TreeGrafter"/>
</dbReference>
<dbReference type="PANTHER" id="PTHR30176:SF3">
    <property type="entry name" value="FERREDOXIN-TYPE PROTEIN NAPH"/>
    <property type="match status" value="1"/>
</dbReference>
<dbReference type="SUPFAM" id="SSF54862">
    <property type="entry name" value="4Fe-4S ferredoxins"/>
    <property type="match status" value="1"/>
</dbReference>
<reference evidence="10" key="1">
    <citation type="submission" date="2017-09" db="EMBL/GenBank/DDBJ databases">
        <authorList>
            <person name="Regsiter A."/>
            <person name="William W."/>
        </authorList>
    </citation>
    <scope>NUCLEOTIDE SEQUENCE [LARGE SCALE GENOMIC DNA]</scope>
    <source>
        <strain evidence="10">500-1</strain>
    </source>
</reference>
<evidence type="ECO:0000256" key="5">
    <source>
        <dbReference type="ARBA" id="ARBA00023004"/>
    </source>
</evidence>
<feature type="domain" description="4Fe-4S ferredoxin-type" evidence="8">
    <location>
        <begin position="353"/>
        <end position="381"/>
    </location>
</feature>
<evidence type="ECO:0000313" key="9">
    <source>
        <dbReference type="EMBL" id="SOB57707.1"/>
    </source>
</evidence>
<keyword evidence="7" id="KW-0812">Transmembrane</keyword>
<keyword evidence="3" id="KW-0479">Metal-binding</keyword>
<dbReference type="RefSeq" id="WP_097010915.1">
    <property type="nucleotide sequence ID" value="NZ_LT907975.1"/>
</dbReference>
<keyword evidence="4" id="KW-0249">Electron transport</keyword>
<dbReference type="Gene3D" id="3.30.70.20">
    <property type="match status" value="1"/>
</dbReference>
<feature type="transmembrane region" description="Helical" evidence="7">
    <location>
        <begin position="82"/>
        <end position="101"/>
    </location>
</feature>
<feature type="transmembrane region" description="Helical" evidence="7">
    <location>
        <begin position="419"/>
        <end position="436"/>
    </location>
</feature>
<protein>
    <submittedName>
        <fullName evidence="9">Iron-sulfur binding protein</fullName>
    </submittedName>
</protein>
<dbReference type="KEGG" id="pprf:DPRO_0820"/>
<evidence type="ECO:0000256" key="3">
    <source>
        <dbReference type="ARBA" id="ARBA00022723"/>
    </source>
</evidence>
<dbReference type="EMBL" id="LT907975">
    <property type="protein sequence ID" value="SOB57707.1"/>
    <property type="molecule type" value="Genomic_DNA"/>
</dbReference>
<gene>
    <name evidence="9" type="ORF">DPRO_0820</name>
</gene>
<keyword evidence="2" id="KW-0004">4Fe-4S</keyword>
<feature type="transmembrane region" description="Helical" evidence="7">
    <location>
        <begin position="277"/>
        <end position="300"/>
    </location>
</feature>
<dbReference type="OrthoDB" id="9784262at2"/>
<keyword evidence="7" id="KW-1133">Transmembrane helix</keyword>
<evidence type="ECO:0000313" key="10">
    <source>
        <dbReference type="Proteomes" id="UP000219215"/>
    </source>
</evidence>
<dbReference type="GO" id="GO:0046872">
    <property type="term" value="F:metal ion binding"/>
    <property type="evidence" value="ECO:0007669"/>
    <property type="project" value="UniProtKB-KW"/>
</dbReference>
<dbReference type="InterPro" id="IPR017896">
    <property type="entry name" value="4Fe4S_Fe-S-bd"/>
</dbReference>
<keyword evidence="10" id="KW-1185">Reference proteome</keyword>
<evidence type="ECO:0000256" key="6">
    <source>
        <dbReference type="ARBA" id="ARBA00023014"/>
    </source>
</evidence>
<dbReference type="PANTHER" id="PTHR30176">
    <property type="entry name" value="FERREDOXIN-TYPE PROTEIN NAPH"/>
    <property type="match status" value="1"/>
</dbReference>
<evidence type="ECO:0000256" key="4">
    <source>
        <dbReference type="ARBA" id="ARBA00022982"/>
    </source>
</evidence>
<evidence type="ECO:0000256" key="1">
    <source>
        <dbReference type="ARBA" id="ARBA00022448"/>
    </source>
</evidence>
<evidence type="ECO:0000259" key="8">
    <source>
        <dbReference type="PROSITE" id="PS51379"/>
    </source>
</evidence>
<organism evidence="9 10">
    <name type="scientific">Pseudodesulfovibrio profundus</name>
    <dbReference type="NCBI Taxonomy" id="57320"/>
    <lineage>
        <taxon>Bacteria</taxon>
        <taxon>Pseudomonadati</taxon>
        <taxon>Thermodesulfobacteriota</taxon>
        <taxon>Desulfovibrionia</taxon>
        <taxon>Desulfovibrionales</taxon>
        <taxon>Desulfovibrionaceae</taxon>
    </lineage>
</organism>
<feature type="transmembrane region" description="Helical" evidence="7">
    <location>
        <begin position="231"/>
        <end position="256"/>
    </location>
</feature>
<feature type="transmembrane region" description="Helical" evidence="7">
    <location>
        <begin position="121"/>
        <end position="144"/>
    </location>
</feature>
<dbReference type="Pfam" id="PF12801">
    <property type="entry name" value="Fer4_5"/>
    <property type="match status" value="2"/>
</dbReference>
<proteinExistence type="predicted"/>
<feature type="transmembrane region" description="Helical" evidence="7">
    <location>
        <begin position="44"/>
        <end position="62"/>
    </location>
</feature>
<feature type="transmembrane region" description="Helical" evidence="7">
    <location>
        <begin position="151"/>
        <end position="171"/>
    </location>
</feature>
<dbReference type="InterPro" id="IPR051684">
    <property type="entry name" value="Electron_Trans/Redox"/>
</dbReference>
<evidence type="ECO:0000256" key="7">
    <source>
        <dbReference type="SAM" id="Phobius"/>
    </source>
</evidence>
<keyword evidence="6" id="KW-0411">Iron-sulfur</keyword>
<sequence length="438" mass="47840">MNRILLSIPILALILLGAHELRQGDYGLAASLILFPTLFVTQQSWLRLATIAVLVWGGLEWAQTTVSFISFRQAMGAPWTRLATIMGGVILFNCLGLWVLLTNTCRSFFLKDSDQGTTRAAMFILTVVGLAAARANVSFPILLADRYFMGWGWLEIFLLGFYAQWIGGKMLSPKGHRTNRPRIWGLFSAVFFGQLVLGLIGMERMLMTGTLHLPVPALIVAGPLFRGDGFFMIILFTVTVLLVGPAWCSHLCYIGAWDDAMSRVGQRPAPSKRIRRYSIWGRLGTLILVVVMAVVLRLFGVSGVNAVLIAAVFGAVGLAVMLVISRKAGLMVHCTTYCPMGIVANVLSKVTPWRIRIGDGCTQCGACLTRCRYNALDEESLGRGKPAISCTMCGDCVSACRHSQISYNFPGLDAGKARTLFITLIVSLHAIFLGVARI</sequence>
<dbReference type="PROSITE" id="PS51379">
    <property type="entry name" value="4FE4S_FER_2"/>
    <property type="match status" value="1"/>
</dbReference>
<feature type="transmembrane region" description="Helical" evidence="7">
    <location>
        <begin position="183"/>
        <end position="202"/>
    </location>
</feature>
<dbReference type="AlphaFoldDB" id="A0A2C8F798"/>
<dbReference type="Proteomes" id="UP000219215">
    <property type="component" value="Chromosome DPRO"/>
</dbReference>
<accession>A0A2C8F798</accession>
<dbReference type="GO" id="GO:0051539">
    <property type="term" value="F:4 iron, 4 sulfur cluster binding"/>
    <property type="evidence" value="ECO:0007669"/>
    <property type="project" value="UniProtKB-KW"/>
</dbReference>